<keyword evidence="2" id="KW-0813">Transport</keyword>
<keyword evidence="6 11" id="KW-0812">Transmembrane</keyword>
<name>A0A0L8C330_ENSAD</name>
<keyword evidence="7 11" id="KW-1133">Transmembrane helix</keyword>
<proteinExistence type="predicted"/>
<evidence type="ECO:0000313" key="12">
    <source>
        <dbReference type="EMBL" id="KOF21189.1"/>
    </source>
</evidence>
<protein>
    <recommendedName>
        <fullName evidence="10">Xylose transport system permease protein XylH</fullName>
    </recommendedName>
</protein>
<feature type="transmembrane region" description="Helical" evidence="11">
    <location>
        <begin position="281"/>
        <end position="298"/>
    </location>
</feature>
<dbReference type="PANTHER" id="PTHR32196">
    <property type="entry name" value="ABC TRANSPORTER PERMEASE PROTEIN YPHD-RELATED-RELATED"/>
    <property type="match status" value="1"/>
</dbReference>
<evidence type="ECO:0000256" key="6">
    <source>
        <dbReference type="ARBA" id="ARBA00022692"/>
    </source>
</evidence>
<dbReference type="Pfam" id="PF02653">
    <property type="entry name" value="BPD_transp_2"/>
    <property type="match status" value="1"/>
</dbReference>
<evidence type="ECO:0000256" key="10">
    <source>
        <dbReference type="ARBA" id="ARBA00035686"/>
    </source>
</evidence>
<evidence type="ECO:0000256" key="4">
    <source>
        <dbReference type="ARBA" id="ARBA00022519"/>
    </source>
</evidence>
<dbReference type="AlphaFoldDB" id="A0A0L8C330"/>
<feature type="transmembrane region" description="Helical" evidence="11">
    <location>
        <begin position="54"/>
        <end position="74"/>
    </location>
</feature>
<sequence>MVADTSTQINKPSIGDYLKNNIREYGLLIALVIIMLFFQILTGGVLFKPVNLTNLVLQNSFIVIMALGMLLIIVAGHIDLSVGSIVAFIGGLSAIMLVKWGVHFSIVVPLCLILGGLVGAAQGYWVAYQKIPAFIVTLAGMLVFRGLTYLVLQNRPIGPFPKDFQLLSTGFVPDLFGFLGPISFNTPWIQFQQSLIDTSTWSVMWPDPQLVLVQWTINNVFALVVALVAVALLIYKSIGHRRQNELHGTENEPFGFFVAQMLIISAVAIFFGFQLATYRGLPNVLVVMAVLIALYTFVTTRSTIGRRIYAMGGNVKAAKLSGINTERLTFYTFVNMGVLAALAGMIIAARLNSATPKAGVGFELDVIAACFIGGASASGGVGKITGAVIGAFIMGVMNNGMSIMGLGIDYQQLVKGLVLLAAVFFDVYNKNKG</sequence>
<comment type="subcellular location">
    <subcellularLocation>
        <location evidence="1">Cell membrane</location>
        <topology evidence="1">Multi-pass membrane protein</topology>
    </subcellularLocation>
</comment>
<dbReference type="Proteomes" id="UP000037425">
    <property type="component" value="Unassembled WGS sequence"/>
</dbReference>
<dbReference type="PATRIC" id="fig|106592.7.peg.3134"/>
<evidence type="ECO:0000256" key="3">
    <source>
        <dbReference type="ARBA" id="ARBA00022475"/>
    </source>
</evidence>
<feature type="transmembrane region" description="Helical" evidence="11">
    <location>
        <begin position="131"/>
        <end position="152"/>
    </location>
</feature>
<feature type="transmembrane region" description="Helical" evidence="11">
    <location>
        <begin position="328"/>
        <end position="348"/>
    </location>
</feature>
<feature type="transmembrane region" description="Helical" evidence="11">
    <location>
        <begin position="256"/>
        <end position="275"/>
    </location>
</feature>
<accession>A0A0L8C330</accession>
<evidence type="ECO:0000256" key="2">
    <source>
        <dbReference type="ARBA" id="ARBA00022448"/>
    </source>
</evidence>
<organism evidence="12 13">
    <name type="scientific">Ensifer adhaerens</name>
    <name type="common">Sinorhizobium morelense</name>
    <dbReference type="NCBI Taxonomy" id="106592"/>
    <lineage>
        <taxon>Bacteria</taxon>
        <taxon>Pseudomonadati</taxon>
        <taxon>Pseudomonadota</taxon>
        <taxon>Alphaproteobacteria</taxon>
        <taxon>Hyphomicrobiales</taxon>
        <taxon>Rhizobiaceae</taxon>
        <taxon>Sinorhizobium/Ensifer group</taxon>
        <taxon>Ensifer</taxon>
    </lineage>
</organism>
<feature type="transmembrane region" description="Helical" evidence="11">
    <location>
        <begin position="384"/>
        <end position="404"/>
    </location>
</feature>
<evidence type="ECO:0000256" key="1">
    <source>
        <dbReference type="ARBA" id="ARBA00004651"/>
    </source>
</evidence>
<evidence type="ECO:0000256" key="5">
    <source>
        <dbReference type="ARBA" id="ARBA00022597"/>
    </source>
</evidence>
<dbReference type="EMBL" id="LGAP01000002">
    <property type="protein sequence ID" value="KOF21189.1"/>
    <property type="molecule type" value="Genomic_DNA"/>
</dbReference>
<dbReference type="NCBIfam" id="NF040906">
    <property type="entry name" value="GguB"/>
    <property type="match status" value="1"/>
</dbReference>
<evidence type="ECO:0000256" key="8">
    <source>
        <dbReference type="ARBA" id="ARBA00023136"/>
    </source>
</evidence>
<feature type="transmembrane region" description="Helical" evidence="11">
    <location>
        <begin position="105"/>
        <end position="125"/>
    </location>
</feature>
<feature type="transmembrane region" description="Helical" evidence="11">
    <location>
        <begin position="164"/>
        <end position="184"/>
    </location>
</feature>
<evidence type="ECO:0000256" key="9">
    <source>
        <dbReference type="ARBA" id="ARBA00035611"/>
    </source>
</evidence>
<feature type="transmembrane region" description="Helical" evidence="11">
    <location>
        <begin position="360"/>
        <end position="377"/>
    </location>
</feature>
<dbReference type="CDD" id="cd06579">
    <property type="entry name" value="TM_PBP1_transp_AraH_like"/>
    <property type="match status" value="1"/>
</dbReference>
<evidence type="ECO:0000256" key="7">
    <source>
        <dbReference type="ARBA" id="ARBA00022989"/>
    </source>
</evidence>
<dbReference type="InterPro" id="IPR001851">
    <property type="entry name" value="ABC_transp_permease"/>
</dbReference>
<evidence type="ECO:0000256" key="11">
    <source>
        <dbReference type="SAM" id="Phobius"/>
    </source>
</evidence>
<keyword evidence="5" id="KW-0762">Sugar transport</keyword>
<gene>
    <name evidence="12" type="ORF">AC244_07435</name>
</gene>
<reference evidence="13" key="1">
    <citation type="submission" date="2015-07" db="EMBL/GenBank/DDBJ databases">
        <title>Whole genome sequence of an Ensifer adhaerens strain isolated from a cave pool in the Wind Cave National Park.</title>
        <authorList>
            <person name="Eng W.W.H."/>
            <person name="Gan H.M."/>
            <person name="Barton H.A."/>
            <person name="Savka M.A."/>
        </authorList>
    </citation>
    <scope>NUCLEOTIDE SEQUENCE [LARGE SCALE GENOMIC DNA]</scope>
    <source>
        <strain evidence="13">SD006</strain>
    </source>
</reference>
<feature type="transmembrane region" description="Helical" evidence="11">
    <location>
        <begin position="25"/>
        <end position="47"/>
    </location>
</feature>
<evidence type="ECO:0000313" key="13">
    <source>
        <dbReference type="Proteomes" id="UP000037425"/>
    </source>
</evidence>
<comment type="caution">
    <text evidence="12">The sequence shown here is derived from an EMBL/GenBank/DDBJ whole genome shotgun (WGS) entry which is preliminary data.</text>
</comment>
<dbReference type="GO" id="GO:0005886">
    <property type="term" value="C:plasma membrane"/>
    <property type="evidence" value="ECO:0007669"/>
    <property type="project" value="UniProtKB-SubCell"/>
</dbReference>
<keyword evidence="4" id="KW-0997">Cell inner membrane</keyword>
<dbReference type="GO" id="GO:0022857">
    <property type="term" value="F:transmembrane transporter activity"/>
    <property type="evidence" value="ECO:0007669"/>
    <property type="project" value="InterPro"/>
</dbReference>
<feature type="transmembrane region" description="Helical" evidence="11">
    <location>
        <begin position="212"/>
        <end position="235"/>
    </location>
</feature>
<comment type="function">
    <text evidence="9">Part of the binding-protein-dependent transport system for D-xylose. Probably responsible for the translocation of the substrate across the membrane.</text>
</comment>
<dbReference type="RefSeq" id="WP_053248131.1">
    <property type="nucleotide sequence ID" value="NZ_LGAP01000002.1"/>
</dbReference>
<keyword evidence="8 11" id="KW-0472">Membrane</keyword>
<keyword evidence="3" id="KW-1003">Cell membrane</keyword>
<feature type="transmembrane region" description="Helical" evidence="11">
    <location>
        <begin position="80"/>
        <end position="98"/>
    </location>
</feature>
<dbReference type="PANTHER" id="PTHR32196:SF32">
    <property type="entry name" value="XYLOSE TRANSPORT SYSTEM PERMEASE PROTEIN XYLH"/>
    <property type="match status" value="1"/>
</dbReference>